<dbReference type="InterPro" id="IPR020598">
    <property type="entry name" value="rRNA_Ade_methylase_Trfase_N"/>
</dbReference>
<evidence type="ECO:0000256" key="5">
    <source>
        <dbReference type="ARBA" id="ARBA00022691"/>
    </source>
</evidence>
<name>A0A2M6T0Q4_9BACT</name>
<evidence type="ECO:0000256" key="7">
    <source>
        <dbReference type="HAMAP-Rule" id="MF_00607"/>
    </source>
</evidence>
<evidence type="ECO:0000313" key="10">
    <source>
        <dbReference type="EMBL" id="PIS38676.1"/>
    </source>
</evidence>
<dbReference type="Proteomes" id="UP000229390">
    <property type="component" value="Unassembled WGS sequence"/>
</dbReference>
<feature type="binding site" evidence="7 8">
    <location>
        <position position="50"/>
    </location>
    <ligand>
        <name>S-adenosyl-L-methionine</name>
        <dbReference type="ChEBI" id="CHEBI:59789"/>
    </ligand>
</feature>
<gene>
    <name evidence="7 10" type="primary">rsmA</name>
    <name evidence="7" type="synonym">ksgA</name>
    <name evidence="10" type="ORF">COT34_02340</name>
</gene>
<comment type="caution">
    <text evidence="10">The sequence shown here is derived from an EMBL/GenBank/DDBJ whole genome shotgun (WGS) entry which is preliminary data.</text>
</comment>
<dbReference type="GO" id="GO:0052908">
    <property type="term" value="F:16S rRNA (adenine(1518)-N(6)/adenine(1519)-N(6))-dimethyltransferase activity"/>
    <property type="evidence" value="ECO:0007669"/>
    <property type="project" value="UniProtKB-EC"/>
</dbReference>
<feature type="binding site" evidence="7 8">
    <location>
        <position position="120"/>
    </location>
    <ligand>
        <name>S-adenosyl-L-methionine</name>
        <dbReference type="ChEBI" id="CHEBI:59789"/>
    </ligand>
</feature>
<keyword evidence="6 7" id="KW-0694">RNA-binding</keyword>
<evidence type="ECO:0000259" key="9">
    <source>
        <dbReference type="SMART" id="SM00650"/>
    </source>
</evidence>
<organism evidence="10 11">
    <name type="scientific">Candidatus Nealsonbacteria bacterium CG08_land_8_20_14_0_20_43_11</name>
    <dbReference type="NCBI Taxonomy" id="1974706"/>
    <lineage>
        <taxon>Bacteria</taxon>
        <taxon>Candidatus Nealsoniibacteriota</taxon>
    </lineage>
</organism>
<dbReference type="HAMAP" id="MF_00607">
    <property type="entry name" value="16SrRNA_methyltr_A"/>
    <property type="match status" value="1"/>
</dbReference>
<evidence type="ECO:0000256" key="3">
    <source>
        <dbReference type="ARBA" id="ARBA00022603"/>
    </source>
</evidence>
<keyword evidence="1 7" id="KW-0963">Cytoplasm</keyword>
<dbReference type="EC" id="2.1.1.182" evidence="7"/>
<comment type="similarity">
    <text evidence="7">Belongs to the class I-like SAM-binding methyltransferase superfamily. rRNA adenine N(6)-methyltransferase family. RsmA subfamily.</text>
</comment>
<evidence type="ECO:0000256" key="1">
    <source>
        <dbReference type="ARBA" id="ARBA00022490"/>
    </source>
</evidence>
<dbReference type="GO" id="GO:0005829">
    <property type="term" value="C:cytosol"/>
    <property type="evidence" value="ECO:0007669"/>
    <property type="project" value="TreeGrafter"/>
</dbReference>
<keyword evidence="4 7" id="KW-0808">Transferase</keyword>
<dbReference type="InterPro" id="IPR020596">
    <property type="entry name" value="rRNA_Ade_Mease_Trfase_CS"/>
</dbReference>
<feature type="binding site" evidence="7 8">
    <location>
        <position position="23"/>
    </location>
    <ligand>
        <name>S-adenosyl-L-methionine</name>
        <dbReference type="ChEBI" id="CHEBI:59789"/>
    </ligand>
</feature>
<dbReference type="InterPro" id="IPR011530">
    <property type="entry name" value="rRNA_adenine_dimethylase"/>
</dbReference>
<dbReference type="NCBIfam" id="TIGR00755">
    <property type="entry name" value="ksgA"/>
    <property type="match status" value="1"/>
</dbReference>
<proteinExistence type="inferred from homology"/>
<dbReference type="GO" id="GO:0003723">
    <property type="term" value="F:RNA binding"/>
    <property type="evidence" value="ECO:0007669"/>
    <property type="project" value="UniProtKB-UniRule"/>
</dbReference>
<dbReference type="PANTHER" id="PTHR11727">
    <property type="entry name" value="DIMETHYLADENOSINE TRANSFERASE"/>
    <property type="match status" value="1"/>
</dbReference>
<dbReference type="Pfam" id="PF00398">
    <property type="entry name" value="RrnaAD"/>
    <property type="match status" value="1"/>
</dbReference>
<dbReference type="SMART" id="SM00650">
    <property type="entry name" value="rADc"/>
    <property type="match status" value="1"/>
</dbReference>
<comment type="function">
    <text evidence="7">Specifically dimethylates two adjacent adenosines (A1518 and A1519) in the loop of a conserved hairpin near the 3'-end of 16S rRNA in the 30S particle. May play a critical role in biogenesis of 30S subunits.</text>
</comment>
<dbReference type="PROSITE" id="PS01131">
    <property type="entry name" value="RRNA_A_DIMETH"/>
    <property type="match status" value="1"/>
</dbReference>
<reference evidence="11" key="1">
    <citation type="submission" date="2017-09" db="EMBL/GenBank/DDBJ databases">
        <title>Depth-based differentiation of microbial function through sediment-hosted aquifers and enrichment of novel symbionts in the deep terrestrial subsurface.</title>
        <authorList>
            <person name="Probst A.J."/>
            <person name="Ladd B."/>
            <person name="Jarett J.K."/>
            <person name="Geller-Mcgrath D.E."/>
            <person name="Sieber C.M.K."/>
            <person name="Emerson J.B."/>
            <person name="Anantharaman K."/>
            <person name="Thomas B.C."/>
            <person name="Malmstrom R."/>
            <person name="Stieglmeier M."/>
            <person name="Klingl A."/>
            <person name="Woyke T."/>
            <person name="Ryan C.M."/>
            <person name="Banfield J.F."/>
        </authorList>
    </citation>
    <scope>NUCLEOTIDE SEQUENCE [LARGE SCALE GENOMIC DNA]</scope>
</reference>
<dbReference type="Gene3D" id="1.10.8.100">
    <property type="entry name" value="Ribosomal RNA adenine dimethylase-like, domain 2"/>
    <property type="match status" value="1"/>
</dbReference>
<dbReference type="CDD" id="cd02440">
    <property type="entry name" value="AdoMet_MTases"/>
    <property type="match status" value="1"/>
</dbReference>
<dbReference type="AlphaFoldDB" id="A0A2M6T0Q4"/>
<comment type="catalytic activity">
    <reaction evidence="7">
        <text>adenosine(1518)/adenosine(1519) in 16S rRNA + 4 S-adenosyl-L-methionine = N(6)-dimethyladenosine(1518)/N(6)-dimethyladenosine(1519) in 16S rRNA + 4 S-adenosyl-L-homocysteine + 4 H(+)</text>
        <dbReference type="Rhea" id="RHEA:19609"/>
        <dbReference type="Rhea" id="RHEA-COMP:10232"/>
        <dbReference type="Rhea" id="RHEA-COMP:10233"/>
        <dbReference type="ChEBI" id="CHEBI:15378"/>
        <dbReference type="ChEBI" id="CHEBI:57856"/>
        <dbReference type="ChEBI" id="CHEBI:59789"/>
        <dbReference type="ChEBI" id="CHEBI:74411"/>
        <dbReference type="ChEBI" id="CHEBI:74493"/>
        <dbReference type="EC" id="2.1.1.182"/>
    </reaction>
</comment>
<keyword evidence="3 7" id="KW-0489">Methyltransferase</keyword>
<accession>A0A2M6T0Q4</accession>
<keyword evidence="5 7" id="KW-0949">S-adenosyl-L-methionine</keyword>
<evidence type="ECO:0000256" key="8">
    <source>
        <dbReference type="PROSITE-ProRule" id="PRU01026"/>
    </source>
</evidence>
<dbReference type="PROSITE" id="PS51689">
    <property type="entry name" value="SAM_RNA_A_N6_MT"/>
    <property type="match status" value="1"/>
</dbReference>
<feature type="binding site" evidence="7 8">
    <location>
        <position position="96"/>
    </location>
    <ligand>
        <name>S-adenosyl-L-methionine</name>
        <dbReference type="ChEBI" id="CHEBI:59789"/>
    </ligand>
</feature>
<evidence type="ECO:0000256" key="6">
    <source>
        <dbReference type="ARBA" id="ARBA00022884"/>
    </source>
</evidence>
<evidence type="ECO:0000256" key="4">
    <source>
        <dbReference type="ARBA" id="ARBA00022679"/>
    </source>
</evidence>
<comment type="subcellular location">
    <subcellularLocation>
        <location evidence="7">Cytoplasm</location>
    </subcellularLocation>
</comment>
<feature type="binding site" evidence="7 8">
    <location>
        <position position="71"/>
    </location>
    <ligand>
        <name>S-adenosyl-L-methionine</name>
        <dbReference type="ChEBI" id="CHEBI:59789"/>
    </ligand>
</feature>
<feature type="binding site" evidence="7 8">
    <location>
        <position position="25"/>
    </location>
    <ligand>
        <name>S-adenosyl-L-methionine</name>
        <dbReference type="ChEBI" id="CHEBI:59789"/>
    </ligand>
</feature>
<dbReference type="InterPro" id="IPR023165">
    <property type="entry name" value="rRNA_Ade_diMease-like_C"/>
</dbReference>
<evidence type="ECO:0000313" key="11">
    <source>
        <dbReference type="Proteomes" id="UP000229390"/>
    </source>
</evidence>
<keyword evidence="2 7" id="KW-0698">rRNA processing</keyword>
<evidence type="ECO:0000256" key="2">
    <source>
        <dbReference type="ARBA" id="ARBA00022552"/>
    </source>
</evidence>
<sequence length="285" mass="32355">MKQKIARPSQKLAFRPQKMLGQNFLANRKILEKIAAGLELKKEETVLEIGPGTGNLTRFLAEKAGLVIAIEKDKRLYASLKETLKEDKNVRFLNGDALDADLGKLNQQFNLKNNYKVAGNLPFYISNPLIRKFLEEKLRPKLMVFLVQKEVAERICSQPPKMNLLAVSVQFYSQPEILGYVSKKHFWPRPKVDAAILKITPLAPALKTETEIDLFFKIVKAGFSQPRKQIINNLFAGFKKSQPGLCKEKIKTWLFKNNLQASQRAATLSLHDWVNLTLTLATPKP</sequence>
<dbReference type="InterPro" id="IPR029063">
    <property type="entry name" value="SAM-dependent_MTases_sf"/>
</dbReference>
<dbReference type="Gene3D" id="3.40.50.150">
    <property type="entry name" value="Vaccinia Virus protein VP39"/>
    <property type="match status" value="1"/>
</dbReference>
<dbReference type="PANTHER" id="PTHR11727:SF7">
    <property type="entry name" value="DIMETHYLADENOSINE TRANSFERASE-RELATED"/>
    <property type="match status" value="1"/>
</dbReference>
<dbReference type="SUPFAM" id="SSF53335">
    <property type="entry name" value="S-adenosyl-L-methionine-dependent methyltransferases"/>
    <property type="match status" value="1"/>
</dbReference>
<feature type="domain" description="Ribosomal RNA adenine methylase transferase N-terminal" evidence="9">
    <location>
        <begin position="30"/>
        <end position="203"/>
    </location>
</feature>
<dbReference type="InterPro" id="IPR001737">
    <property type="entry name" value="KsgA/Erm"/>
</dbReference>
<protein>
    <recommendedName>
        <fullName evidence="7">Ribosomal RNA small subunit methyltransferase A</fullName>
        <ecNumber evidence="7">2.1.1.182</ecNumber>
    </recommendedName>
    <alternativeName>
        <fullName evidence="7">16S rRNA (adenine(1518)-N(6)/adenine(1519)-N(6))-dimethyltransferase</fullName>
    </alternativeName>
    <alternativeName>
        <fullName evidence="7">16S rRNA dimethyladenosine transferase</fullName>
    </alternativeName>
    <alternativeName>
        <fullName evidence="7">16S rRNA dimethylase</fullName>
    </alternativeName>
    <alternativeName>
        <fullName evidence="7">S-adenosylmethionine-6-N', N'-adenosyl(rRNA) dimethyltransferase</fullName>
    </alternativeName>
</protein>
<dbReference type="EMBL" id="PEYE01000038">
    <property type="protein sequence ID" value="PIS38676.1"/>
    <property type="molecule type" value="Genomic_DNA"/>
</dbReference>